<evidence type="ECO:0000256" key="8">
    <source>
        <dbReference type="ARBA" id="ARBA00023163"/>
    </source>
</evidence>
<feature type="region of interest" description="Disordered" evidence="10">
    <location>
        <begin position="37"/>
        <end position="127"/>
    </location>
</feature>
<feature type="compositionally biased region" description="Basic residues" evidence="10">
    <location>
        <begin position="1369"/>
        <end position="1378"/>
    </location>
</feature>
<feature type="region of interest" description="Disordered" evidence="10">
    <location>
        <begin position="1452"/>
        <end position="1495"/>
    </location>
</feature>
<feature type="compositionally biased region" description="Polar residues" evidence="10">
    <location>
        <begin position="1470"/>
        <end position="1480"/>
    </location>
</feature>
<keyword evidence="7" id="KW-0805">Transcription regulation</keyword>
<dbReference type="GO" id="GO:0061630">
    <property type="term" value="F:ubiquitin protein ligase activity"/>
    <property type="evidence" value="ECO:0007669"/>
    <property type="project" value="UniProtKB-EC"/>
</dbReference>
<protein>
    <recommendedName>
        <fullName evidence="2">RING-type E3 ubiquitin transferase</fullName>
        <ecNumber evidence="2">2.3.2.27</ecNumber>
    </recommendedName>
</protein>
<keyword evidence="5 9" id="KW-0863">Zinc-finger</keyword>
<proteinExistence type="predicted"/>
<evidence type="ECO:0000313" key="13">
    <source>
        <dbReference type="Proteomes" id="UP001497525"/>
    </source>
</evidence>
<keyword evidence="8" id="KW-0804">Transcription</keyword>
<dbReference type="InterPro" id="IPR001841">
    <property type="entry name" value="Znf_RING"/>
</dbReference>
<dbReference type="SUPFAM" id="SSF57850">
    <property type="entry name" value="RING/U-box"/>
    <property type="match status" value="1"/>
</dbReference>
<evidence type="ECO:0000256" key="2">
    <source>
        <dbReference type="ARBA" id="ARBA00012483"/>
    </source>
</evidence>
<evidence type="ECO:0000259" key="11">
    <source>
        <dbReference type="PROSITE" id="PS50089"/>
    </source>
</evidence>
<feature type="compositionally biased region" description="Basic and acidic residues" evidence="10">
    <location>
        <begin position="1147"/>
        <end position="1157"/>
    </location>
</feature>
<feature type="region of interest" description="Disordered" evidence="10">
    <location>
        <begin position="850"/>
        <end position="871"/>
    </location>
</feature>
<reference evidence="12" key="1">
    <citation type="submission" date="2024-06" db="EMBL/GenBank/DDBJ databases">
        <authorList>
            <person name="Liu X."/>
            <person name="Lenzi L."/>
            <person name="Haldenby T S."/>
            <person name="Uol C."/>
        </authorList>
    </citation>
    <scope>NUCLEOTIDE SEQUENCE</scope>
</reference>
<dbReference type="CDD" id="cd23130">
    <property type="entry name" value="RING-HC_EHV1-like"/>
    <property type="match status" value="1"/>
</dbReference>
<dbReference type="PANTHER" id="PTHR46077:SF1">
    <property type="entry name" value="TOP1 BINDING ARGININE_SERINE RICH PROTEIN, E3 UBIQUITIN LIGASE"/>
    <property type="match status" value="1"/>
</dbReference>
<feature type="region of interest" description="Disordered" evidence="10">
    <location>
        <begin position="1052"/>
        <end position="1082"/>
    </location>
</feature>
<feature type="region of interest" description="Disordered" evidence="10">
    <location>
        <begin position="1575"/>
        <end position="1603"/>
    </location>
</feature>
<dbReference type="Pfam" id="PF13639">
    <property type="entry name" value="zf-RING_2"/>
    <property type="match status" value="1"/>
</dbReference>
<keyword evidence="3" id="KW-0808">Transferase</keyword>
<feature type="domain" description="RING-type" evidence="11">
    <location>
        <begin position="278"/>
        <end position="317"/>
    </location>
</feature>
<feature type="compositionally biased region" description="Polar residues" evidence="10">
    <location>
        <begin position="109"/>
        <end position="127"/>
    </location>
</feature>
<dbReference type="EC" id="2.3.2.27" evidence="2"/>
<feature type="region of interest" description="Disordered" evidence="10">
    <location>
        <begin position="1339"/>
        <end position="1378"/>
    </location>
</feature>
<evidence type="ECO:0000256" key="10">
    <source>
        <dbReference type="SAM" id="MobiDB-lite"/>
    </source>
</evidence>
<dbReference type="InterPro" id="IPR017907">
    <property type="entry name" value="Znf_RING_CS"/>
</dbReference>
<keyword evidence="6" id="KW-0862">Zinc</keyword>
<feature type="region of interest" description="Disordered" evidence="10">
    <location>
        <begin position="1"/>
        <end position="23"/>
    </location>
</feature>
<dbReference type="GO" id="GO:0000209">
    <property type="term" value="P:protein polyubiquitination"/>
    <property type="evidence" value="ECO:0007669"/>
    <property type="project" value="TreeGrafter"/>
</dbReference>
<feature type="region of interest" description="Disordered" evidence="10">
    <location>
        <begin position="962"/>
        <end position="981"/>
    </location>
</feature>
<feature type="compositionally biased region" description="Basic and acidic residues" evidence="10">
    <location>
        <begin position="1481"/>
        <end position="1490"/>
    </location>
</feature>
<dbReference type="GO" id="GO:0006513">
    <property type="term" value="P:protein monoubiquitination"/>
    <property type="evidence" value="ECO:0007669"/>
    <property type="project" value="TreeGrafter"/>
</dbReference>
<feature type="compositionally biased region" description="Polar residues" evidence="10">
    <location>
        <begin position="1136"/>
        <end position="1146"/>
    </location>
</feature>
<dbReference type="SMART" id="SM00184">
    <property type="entry name" value="RING"/>
    <property type="match status" value="1"/>
</dbReference>
<organism evidence="12 13">
    <name type="scientific">Calicophoron daubneyi</name>
    <name type="common">Rumen fluke</name>
    <name type="synonym">Paramphistomum daubneyi</name>
    <dbReference type="NCBI Taxonomy" id="300641"/>
    <lineage>
        <taxon>Eukaryota</taxon>
        <taxon>Metazoa</taxon>
        <taxon>Spiralia</taxon>
        <taxon>Lophotrochozoa</taxon>
        <taxon>Platyhelminthes</taxon>
        <taxon>Trematoda</taxon>
        <taxon>Digenea</taxon>
        <taxon>Plagiorchiida</taxon>
        <taxon>Pronocephalata</taxon>
        <taxon>Paramphistomoidea</taxon>
        <taxon>Paramphistomidae</taxon>
        <taxon>Calicophoron</taxon>
    </lineage>
</organism>
<sequence>MYRRRRVTTVLPSSRRHGAAGMTDSFRSINVDDMETSVNPTCTERGRRSIGASYISSSSSSSSSRSSSPGVGVPIYPLRRSTRSEAQITNQVLQATRGPSRSRRRTNALLGSTNSTSSGDLNSTASNSVSRCALPVSIKPTARGRRRPPLLSPIFQFILSPENSCSNPNSRTSTDTSVSHRRGRHDRACDNGQFGARRTGEELIQPPGRSRTTRPRSRTTGLARSSQISNCAAPSSVAIRRNLGTNASRRSRSAAETSEIQAALAAARNNGSEPEDDCVICLCTKSNRSIVLPCMHTFCFDCIHRWLCINPSCPLCKRVAQRIIHSILSDTEFTEVLVSDLRPPGNRRRVTGLSPDFDLEEEFLSSRADDANNPQSHHHYHYHLGTPSAQIFGYLGGMHRGSSAGAPFFFPPIFIPAESRPTSVTGLLEGEHRISYRFNPEFGSPSESRRTLLTGLVNGALRPRDSSLLDGLLLRQLVYVFGFESIPVTEDPELERDIRPEFLAANESQQQRLQAFVRRELRAIAPWLAYQCEARSDGNSVSSQRTGPARSHEEQTPLALTAPLICGAPGLLAHTRDLDDLTERVVLHCTSVSMTDEQSLVDLLSSQPALAPPLVPTNYLSHFAAELLQFARYSGTLEQYDSAVCLYRRRLNAGVVISGQSRPRQLRASARPDPRLAVYVASACWPRLRPGFSQPQGLITHPLINWLLQRLFVHAVSGTSHPAWLAGTGEYPSALAEPLVFHSSPAVCHPSCLRLSSLSRALLEALPPPPALSRTLRRPGSSSRTTVVQSGLSGSNSSSSSNIFEGGMTTMELFPSRLLYQRILSELIDQCRFSEALAAYFSQSTQSNASSSSLQMEQHQDHNYGLTDTSLSSAESSTASLSSVNNLQTALQPAIRGHSFALRRLNGLLLLFTARIPGMGVDTEEDFVSELLHMPLLPMTVPSPVPTPVIDLTSPSVTVNRSRSQSILSQPTNEPSDSVETADHVQSTDWNFLRQLPSVSLRSVGFRPVMGSTEVTNRPSSPVALDHSPTVERISVGSDTHTPGTLMLNNLEPTASHSSVNTRCTQSNSLATKDSFGSRETGWRNSPRCCVVISSDSSSDEEAEQNRGDHDYDLTPDDSDHDDESAQPSPGGHLTAFSSLTSTLDATEQKGEPEESRVIINNASESIPSTSSGFLKRTAQACDNPSVRDVEDTTSMLSLDPCCAEVKRSRVDKPHEEEPMEVDEHPDDPFPSSAAVCSGSKRCSDIITSQSGGKQDDLKPAKVPKFVTSSDIKEDCRVFLSPLAEHLPYPNQTYPPNSASSGEHRRSRRQVRSRSPISVKSSDSDCEFLRESIKLDSDSSRSSSVYSSSYSTSSRSSSSSSRSRSGSSHSHRKNHMKPKSRWLYCHRCQKHRKRRHHSRHHKRGCHRCHDSKRHRRLMKHGISHRCTHRRVHGRQIHRTAAVLVNRSSSPICISDDNDENDGTRVPAEYHTQSPARSPLSTHDRNTDEHTNVSTDSFVPTVTDHVETPVFNAPNNSGTPEASCSYLSSANNVHRIEASEHEASMPNPAVLDCQIYEPSNLEEFYRYIERFDVLAHPPDTDRPKSPSVLPTPSPSIADHTEGTC</sequence>
<feature type="compositionally biased region" description="Low complexity" evidence="10">
    <location>
        <begin position="49"/>
        <end position="68"/>
    </location>
</feature>
<feature type="compositionally biased region" description="Basic and acidic residues" evidence="10">
    <location>
        <begin position="1104"/>
        <end position="1113"/>
    </location>
</feature>
<feature type="region of interest" description="Disordered" evidence="10">
    <location>
        <begin position="1211"/>
        <end position="1237"/>
    </location>
</feature>
<feature type="compositionally biased region" description="Acidic residues" evidence="10">
    <location>
        <begin position="1114"/>
        <end position="1125"/>
    </location>
</feature>
<dbReference type="Proteomes" id="UP001497525">
    <property type="component" value="Unassembled WGS sequence"/>
</dbReference>
<feature type="compositionally biased region" description="Polar residues" evidence="10">
    <location>
        <begin position="1159"/>
        <end position="1172"/>
    </location>
</feature>
<dbReference type="Gene3D" id="3.30.40.10">
    <property type="entry name" value="Zinc/RING finger domain, C3HC4 (zinc finger)"/>
    <property type="match status" value="1"/>
</dbReference>
<dbReference type="EMBL" id="CAXLJL010000256">
    <property type="protein sequence ID" value="CAL5135243.1"/>
    <property type="molecule type" value="Genomic_DNA"/>
</dbReference>
<evidence type="ECO:0000256" key="9">
    <source>
        <dbReference type="PROSITE-ProRule" id="PRU00175"/>
    </source>
</evidence>
<comment type="catalytic activity">
    <reaction evidence="1">
        <text>S-ubiquitinyl-[E2 ubiquitin-conjugating enzyme]-L-cysteine + [acceptor protein]-L-lysine = [E2 ubiquitin-conjugating enzyme]-L-cysteine + N(6)-ubiquitinyl-[acceptor protein]-L-lysine.</text>
        <dbReference type="EC" id="2.3.2.27"/>
    </reaction>
</comment>
<evidence type="ECO:0000256" key="4">
    <source>
        <dbReference type="ARBA" id="ARBA00022723"/>
    </source>
</evidence>
<evidence type="ECO:0000256" key="6">
    <source>
        <dbReference type="ARBA" id="ARBA00022833"/>
    </source>
</evidence>
<dbReference type="InterPro" id="IPR013083">
    <property type="entry name" value="Znf_RING/FYVE/PHD"/>
</dbReference>
<evidence type="ECO:0000256" key="5">
    <source>
        <dbReference type="ARBA" id="ARBA00022771"/>
    </source>
</evidence>
<feature type="region of interest" description="Disordered" evidence="10">
    <location>
        <begin position="161"/>
        <end position="224"/>
    </location>
</feature>
<feature type="compositionally biased region" description="Polar residues" evidence="10">
    <location>
        <begin position="84"/>
        <end position="99"/>
    </location>
</feature>
<evidence type="ECO:0000256" key="7">
    <source>
        <dbReference type="ARBA" id="ARBA00023015"/>
    </source>
</evidence>
<accession>A0AAV2TFI5</accession>
<evidence type="ECO:0000256" key="1">
    <source>
        <dbReference type="ARBA" id="ARBA00000900"/>
    </source>
</evidence>
<feature type="compositionally biased region" description="Polar residues" evidence="10">
    <location>
        <begin position="1290"/>
        <end position="1301"/>
    </location>
</feature>
<dbReference type="GO" id="GO:0008270">
    <property type="term" value="F:zinc ion binding"/>
    <property type="evidence" value="ECO:0007669"/>
    <property type="project" value="UniProtKB-KW"/>
</dbReference>
<name>A0AAV2TFI5_CALDB</name>
<feature type="compositionally biased region" description="Polar residues" evidence="10">
    <location>
        <begin position="780"/>
        <end position="789"/>
    </location>
</feature>
<dbReference type="PROSITE" id="PS00518">
    <property type="entry name" value="ZF_RING_1"/>
    <property type="match status" value="1"/>
</dbReference>
<dbReference type="PANTHER" id="PTHR46077">
    <property type="entry name" value="E3 UBIQUITIN-PROTEIN LIGASE TOPORS"/>
    <property type="match status" value="1"/>
</dbReference>
<comment type="caution">
    <text evidence="12">The sequence shown here is derived from an EMBL/GenBank/DDBJ whole genome shotgun (WGS) entry which is preliminary data.</text>
</comment>
<feature type="region of interest" description="Disordered" evidence="10">
    <location>
        <begin position="1094"/>
        <end position="1172"/>
    </location>
</feature>
<evidence type="ECO:0000313" key="12">
    <source>
        <dbReference type="EMBL" id="CAL5135243.1"/>
    </source>
</evidence>
<gene>
    <name evidence="12" type="ORF">CDAUBV1_LOCUS9416</name>
</gene>
<keyword evidence="4" id="KW-0479">Metal-binding</keyword>
<feature type="compositionally biased region" description="Polar residues" evidence="10">
    <location>
        <begin position="161"/>
        <end position="177"/>
    </location>
</feature>
<feature type="compositionally biased region" description="Low complexity" evidence="10">
    <location>
        <begin position="1340"/>
        <end position="1368"/>
    </location>
</feature>
<evidence type="ECO:0000256" key="3">
    <source>
        <dbReference type="ARBA" id="ARBA00022679"/>
    </source>
</evidence>
<feature type="compositionally biased region" description="Low complexity" evidence="10">
    <location>
        <begin position="790"/>
        <end position="801"/>
    </location>
</feature>
<feature type="region of interest" description="Disordered" evidence="10">
    <location>
        <begin position="1287"/>
        <end position="1322"/>
    </location>
</feature>
<dbReference type="PROSITE" id="PS50089">
    <property type="entry name" value="ZF_RING_2"/>
    <property type="match status" value="1"/>
</dbReference>
<feature type="region of interest" description="Disordered" evidence="10">
    <location>
        <begin position="770"/>
        <end position="801"/>
    </location>
</feature>
<feature type="compositionally biased region" description="Polar residues" evidence="10">
    <location>
        <begin position="1052"/>
        <end position="1072"/>
    </location>
</feature>